<keyword evidence="8 12" id="KW-1133">Transmembrane helix</keyword>
<feature type="domain" description="Peptidase M48" evidence="13">
    <location>
        <begin position="2"/>
        <end position="92"/>
    </location>
</feature>
<feature type="non-terminal residue" evidence="14">
    <location>
        <position position="92"/>
    </location>
</feature>
<dbReference type="Pfam" id="PF01435">
    <property type="entry name" value="Peptidase_M48"/>
    <property type="match status" value="1"/>
</dbReference>
<dbReference type="Proteomes" id="UP000524246">
    <property type="component" value="Unassembled WGS sequence"/>
</dbReference>
<comment type="caution">
    <text evidence="14">The sequence shown here is derived from an EMBL/GenBank/DDBJ whole genome shotgun (WGS) entry which is preliminary data.</text>
</comment>
<dbReference type="GO" id="GO:0046872">
    <property type="term" value="F:metal ion binding"/>
    <property type="evidence" value="ECO:0007669"/>
    <property type="project" value="UniProtKB-KW"/>
</dbReference>
<feature type="transmembrane region" description="Helical" evidence="12">
    <location>
        <begin position="31"/>
        <end position="49"/>
    </location>
</feature>
<evidence type="ECO:0000256" key="1">
    <source>
        <dbReference type="ARBA" id="ARBA00004651"/>
    </source>
</evidence>
<evidence type="ECO:0000256" key="4">
    <source>
        <dbReference type="ARBA" id="ARBA00022692"/>
    </source>
</evidence>
<feature type="transmembrane region" description="Helical" evidence="12">
    <location>
        <begin position="61"/>
        <end position="82"/>
    </location>
</feature>
<evidence type="ECO:0000313" key="14">
    <source>
        <dbReference type="EMBL" id="NMC64030.1"/>
    </source>
</evidence>
<dbReference type="PANTHER" id="PTHR43221:SF1">
    <property type="entry name" value="PROTEASE HTPX"/>
    <property type="match status" value="1"/>
</dbReference>
<keyword evidence="3 11" id="KW-0645">Protease</keyword>
<gene>
    <name evidence="14" type="ORF">GYA55_12780</name>
</gene>
<evidence type="ECO:0000256" key="3">
    <source>
        <dbReference type="ARBA" id="ARBA00022670"/>
    </source>
</evidence>
<accession>A0A7X9IKT3</accession>
<evidence type="ECO:0000256" key="6">
    <source>
        <dbReference type="ARBA" id="ARBA00022801"/>
    </source>
</evidence>
<evidence type="ECO:0000259" key="13">
    <source>
        <dbReference type="Pfam" id="PF01435"/>
    </source>
</evidence>
<keyword evidence="2" id="KW-1003">Cell membrane</keyword>
<evidence type="ECO:0000256" key="10">
    <source>
        <dbReference type="ARBA" id="ARBA00023136"/>
    </source>
</evidence>
<reference evidence="14 15" key="1">
    <citation type="journal article" date="2020" name="Biotechnol. Biofuels">
        <title>New insights from the biogas microbiome by comprehensive genome-resolved metagenomics of nearly 1600 species originating from multiple anaerobic digesters.</title>
        <authorList>
            <person name="Campanaro S."/>
            <person name="Treu L."/>
            <person name="Rodriguez-R L.M."/>
            <person name="Kovalovszki A."/>
            <person name="Ziels R.M."/>
            <person name="Maus I."/>
            <person name="Zhu X."/>
            <person name="Kougias P.G."/>
            <person name="Basile A."/>
            <person name="Luo G."/>
            <person name="Schluter A."/>
            <person name="Konstantinidis K.T."/>
            <person name="Angelidaki I."/>
        </authorList>
    </citation>
    <scope>NUCLEOTIDE SEQUENCE [LARGE SCALE GENOMIC DNA]</scope>
    <source>
        <strain evidence="14">AS27yjCOA_65</strain>
    </source>
</reference>
<comment type="similarity">
    <text evidence="11">Belongs to the peptidase M48 family.</text>
</comment>
<evidence type="ECO:0000256" key="2">
    <source>
        <dbReference type="ARBA" id="ARBA00022475"/>
    </source>
</evidence>
<comment type="subcellular location">
    <subcellularLocation>
        <location evidence="1">Cell membrane</location>
        <topology evidence="1">Multi-pass membrane protein</topology>
    </subcellularLocation>
</comment>
<evidence type="ECO:0000256" key="12">
    <source>
        <dbReference type="SAM" id="Phobius"/>
    </source>
</evidence>
<dbReference type="GO" id="GO:0005886">
    <property type="term" value="C:plasma membrane"/>
    <property type="evidence" value="ECO:0007669"/>
    <property type="project" value="UniProtKB-SubCell"/>
</dbReference>
<organism evidence="14 15">
    <name type="scientific">SAR324 cluster bacterium</name>
    <dbReference type="NCBI Taxonomy" id="2024889"/>
    <lineage>
        <taxon>Bacteria</taxon>
        <taxon>Deltaproteobacteria</taxon>
        <taxon>SAR324 cluster</taxon>
    </lineage>
</organism>
<keyword evidence="5" id="KW-0479">Metal-binding</keyword>
<sequence>MSKDAIEGVLAHEISHIANGDMVRMTLIQGVVNAFVMFFSRIAAFMAGQAVKEEMQQVVHFIVYILCEIVFGILSILLVNWFSRQREFRADA</sequence>
<keyword evidence="6 11" id="KW-0378">Hydrolase</keyword>
<keyword evidence="4 12" id="KW-0812">Transmembrane</keyword>
<evidence type="ECO:0000256" key="9">
    <source>
        <dbReference type="ARBA" id="ARBA00023049"/>
    </source>
</evidence>
<dbReference type="Gene3D" id="3.30.2010.10">
    <property type="entry name" value="Metalloproteases ('zincins'), catalytic domain"/>
    <property type="match status" value="1"/>
</dbReference>
<evidence type="ECO:0000313" key="15">
    <source>
        <dbReference type="Proteomes" id="UP000524246"/>
    </source>
</evidence>
<dbReference type="GO" id="GO:0004222">
    <property type="term" value="F:metalloendopeptidase activity"/>
    <property type="evidence" value="ECO:0007669"/>
    <property type="project" value="InterPro"/>
</dbReference>
<evidence type="ECO:0000256" key="11">
    <source>
        <dbReference type="RuleBase" id="RU003983"/>
    </source>
</evidence>
<keyword evidence="10 12" id="KW-0472">Membrane</keyword>
<dbReference type="GO" id="GO:0006508">
    <property type="term" value="P:proteolysis"/>
    <property type="evidence" value="ECO:0007669"/>
    <property type="project" value="UniProtKB-KW"/>
</dbReference>
<comment type="cofactor">
    <cofactor evidence="11">
        <name>Zn(2+)</name>
        <dbReference type="ChEBI" id="CHEBI:29105"/>
    </cofactor>
    <text evidence="11">Binds 1 zinc ion per subunit.</text>
</comment>
<dbReference type="InterPro" id="IPR001915">
    <property type="entry name" value="Peptidase_M48"/>
</dbReference>
<evidence type="ECO:0000256" key="8">
    <source>
        <dbReference type="ARBA" id="ARBA00022989"/>
    </source>
</evidence>
<proteinExistence type="inferred from homology"/>
<name>A0A7X9IKT3_9DELT</name>
<keyword evidence="9 11" id="KW-0482">Metalloprotease</keyword>
<evidence type="ECO:0000256" key="5">
    <source>
        <dbReference type="ARBA" id="ARBA00022723"/>
    </source>
</evidence>
<dbReference type="EMBL" id="JAAZON010000587">
    <property type="protein sequence ID" value="NMC64030.1"/>
    <property type="molecule type" value="Genomic_DNA"/>
</dbReference>
<dbReference type="AlphaFoldDB" id="A0A7X9IKT3"/>
<evidence type="ECO:0000256" key="7">
    <source>
        <dbReference type="ARBA" id="ARBA00022833"/>
    </source>
</evidence>
<dbReference type="PANTHER" id="PTHR43221">
    <property type="entry name" value="PROTEASE HTPX"/>
    <property type="match status" value="1"/>
</dbReference>
<keyword evidence="7 11" id="KW-0862">Zinc</keyword>
<protein>
    <submittedName>
        <fullName evidence="14">M48 family metalloprotease</fullName>
    </submittedName>
</protein>
<dbReference type="InterPro" id="IPR050083">
    <property type="entry name" value="HtpX_protease"/>
</dbReference>